<evidence type="ECO:0000313" key="3">
    <source>
        <dbReference type="EMBL" id="MDO7877605.1"/>
    </source>
</evidence>
<feature type="compositionally biased region" description="Low complexity" evidence="1">
    <location>
        <begin position="37"/>
        <end position="55"/>
    </location>
</feature>
<dbReference type="Proteomes" id="UP001176429">
    <property type="component" value="Unassembled WGS sequence"/>
</dbReference>
<proteinExistence type="predicted"/>
<dbReference type="EMBL" id="JAUQSY010000022">
    <property type="protein sequence ID" value="MDO7877605.1"/>
    <property type="molecule type" value="Genomic_DNA"/>
</dbReference>
<accession>A0ABT9BH61</accession>
<name>A0ABT9BH61_9BACT</name>
<keyword evidence="2" id="KW-0732">Signal</keyword>
<evidence type="ECO:0000256" key="1">
    <source>
        <dbReference type="SAM" id="MobiDB-lite"/>
    </source>
</evidence>
<organism evidence="3 4">
    <name type="scientific">Hymenobacter aranciens</name>
    <dbReference type="NCBI Taxonomy" id="3063996"/>
    <lineage>
        <taxon>Bacteria</taxon>
        <taxon>Pseudomonadati</taxon>
        <taxon>Bacteroidota</taxon>
        <taxon>Cytophagia</taxon>
        <taxon>Cytophagales</taxon>
        <taxon>Hymenobacteraceae</taxon>
        <taxon>Hymenobacter</taxon>
    </lineage>
</organism>
<reference evidence="3" key="1">
    <citation type="submission" date="2023-07" db="EMBL/GenBank/DDBJ databases">
        <authorList>
            <person name="Kim M.K."/>
        </authorList>
    </citation>
    <scope>NUCLEOTIDE SEQUENCE</scope>
    <source>
        <strain evidence="3">ASUV-10-1</strain>
    </source>
</reference>
<feature type="region of interest" description="Disordered" evidence="1">
    <location>
        <begin position="36"/>
        <end position="55"/>
    </location>
</feature>
<dbReference type="PROSITE" id="PS51257">
    <property type="entry name" value="PROKAR_LIPOPROTEIN"/>
    <property type="match status" value="1"/>
</dbReference>
<comment type="caution">
    <text evidence="3">The sequence shown here is derived from an EMBL/GenBank/DDBJ whole genome shotgun (WGS) entry which is preliminary data.</text>
</comment>
<protein>
    <submittedName>
        <fullName evidence="3">Uncharacterized protein</fullName>
    </submittedName>
</protein>
<sequence>MTRFFHSRPGRWPALAVLGLLLGTAACTSDEELNNRAAGKTEATTAPAAPATADASKPAPLRVNVFLELSGGMKGFMPVNTAATQPTEFQDYVSQLASRTHSSPAVADAQFLLALQDTPTVTSYKHFRDVVQGDTHEAAKGTELPDMLENMLALPGAADKVNVVVSDFIYGPQDKSAIALMKVRMTDALATVSKKQLAVAMLASTSRFHGTFHPAVKTPQKQLAVAGQPLPYYVWVIGPPALVGRYLNEVTPGGGAQQAFFGLALPKVDYAAVLTQVKAGSPLAPGGEGSVSFATGEPSTQLDVSDVKAGVEFTVALNLAQLPAAWRESAFLNKNLRARLNGGTVGIVPNSVQPVKDEAALSAYTHTLRLRLTALPREAATLQLALPAPETPAWVAAWSTQNDNQLSDPPHTYRLSDIVAGVRGAFPTPLPPVFTADFTLTQD</sequence>
<evidence type="ECO:0000256" key="2">
    <source>
        <dbReference type="SAM" id="SignalP"/>
    </source>
</evidence>
<gene>
    <name evidence="3" type="ORF">Q5H93_22895</name>
</gene>
<evidence type="ECO:0000313" key="4">
    <source>
        <dbReference type="Proteomes" id="UP001176429"/>
    </source>
</evidence>
<keyword evidence="4" id="KW-1185">Reference proteome</keyword>
<feature type="signal peptide" evidence="2">
    <location>
        <begin position="1"/>
        <end position="28"/>
    </location>
</feature>
<feature type="chain" id="PRO_5045881003" evidence="2">
    <location>
        <begin position="29"/>
        <end position="443"/>
    </location>
</feature>
<dbReference type="RefSeq" id="WP_305009050.1">
    <property type="nucleotide sequence ID" value="NZ_JAUQSY010000022.1"/>
</dbReference>